<sequence length="80" mass="8650">MQIETAKRLQRLERCAELIQGSSETDESKAESLSYIAGYTALLKGVEADGATDEEPDVVAAIVNLDEFCDLVEQTAAQEA</sequence>
<evidence type="ECO:0000313" key="1">
    <source>
        <dbReference type="EMBL" id="MDH0687058.1"/>
    </source>
</evidence>
<gene>
    <name evidence="1" type="ORF">N5D09_03015</name>
</gene>
<reference evidence="1" key="1">
    <citation type="submission" date="2022-09" db="EMBL/GenBank/DDBJ databases">
        <title>Intensive care unit water sources are persistently colonized with multi-drug resistant bacteria and are the site of extensive horizontal gene transfer of antibiotic resistance genes.</title>
        <authorList>
            <person name="Diorio-Toth L."/>
        </authorList>
    </citation>
    <scope>NUCLEOTIDE SEQUENCE</scope>
    <source>
        <strain evidence="1">GD03864</strain>
    </source>
</reference>
<name>A0ABD4XWJ6_STUST</name>
<proteinExistence type="predicted"/>
<dbReference type="AlphaFoldDB" id="A0ABD4XWJ6"/>
<dbReference type="RefSeq" id="WP_034023704.1">
    <property type="nucleotide sequence ID" value="NZ_JAOCDG010000003.1"/>
</dbReference>
<accession>A0ABD4XWJ6</accession>
<evidence type="ECO:0000313" key="2">
    <source>
        <dbReference type="Proteomes" id="UP001161139"/>
    </source>
</evidence>
<dbReference type="Proteomes" id="UP001161139">
    <property type="component" value="Unassembled WGS sequence"/>
</dbReference>
<dbReference type="EMBL" id="JAOCDG010000003">
    <property type="protein sequence ID" value="MDH0687058.1"/>
    <property type="molecule type" value="Genomic_DNA"/>
</dbReference>
<comment type="caution">
    <text evidence="1">The sequence shown here is derived from an EMBL/GenBank/DDBJ whole genome shotgun (WGS) entry which is preliminary data.</text>
</comment>
<protein>
    <submittedName>
        <fullName evidence="1">Uncharacterized protein</fullName>
    </submittedName>
</protein>
<organism evidence="1 2">
    <name type="scientific">Stutzerimonas stutzeri</name>
    <name type="common">Pseudomonas stutzeri</name>
    <dbReference type="NCBI Taxonomy" id="316"/>
    <lineage>
        <taxon>Bacteria</taxon>
        <taxon>Pseudomonadati</taxon>
        <taxon>Pseudomonadota</taxon>
        <taxon>Gammaproteobacteria</taxon>
        <taxon>Pseudomonadales</taxon>
        <taxon>Pseudomonadaceae</taxon>
        <taxon>Stutzerimonas</taxon>
    </lineage>
</organism>